<evidence type="ECO:0000313" key="2">
    <source>
        <dbReference type="EMBL" id="AVO42480.1"/>
    </source>
</evidence>
<gene>
    <name evidence="2" type="ORF">C6571_15335</name>
</gene>
<dbReference type="AlphaFoldDB" id="A0A2S0N2V5"/>
<dbReference type="PANTHER" id="PTHR24074">
    <property type="entry name" value="CO-CHAPERONE PROTEIN DJLA"/>
    <property type="match status" value="1"/>
</dbReference>
<dbReference type="RefSeq" id="WP_106447456.1">
    <property type="nucleotide sequence ID" value="NZ_CP027669.1"/>
</dbReference>
<proteinExistence type="predicted"/>
<name>A0A2S0N2V5_9BURK</name>
<organism evidence="2 3">
    <name type="scientific">Simplicispira suum</name>
    <dbReference type="NCBI Taxonomy" id="2109915"/>
    <lineage>
        <taxon>Bacteria</taxon>
        <taxon>Pseudomonadati</taxon>
        <taxon>Pseudomonadota</taxon>
        <taxon>Betaproteobacteria</taxon>
        <taxon>Burkholderiales</taxon>
        <taxon>Comamonadaceae</taxon>
        <taxon>Simplicispira</taxon>
    </lineage>
</organism>
<evidence type="ECO:0000259" key="1">
    <source>
        <dbReference type="PROSITE" id="PS50076"/>
    </source>
</evidence>
<dbReference type="Proteomes" id="UP000239326">
    <property type="component" value="Chromosome"/>
</dbReference>
<dbReference type="Gene3D" id="1.10.287.110">
    <property type="entry name" value="DnaJ domain"/>
    <property type="match status" value="1"/>
</dbReference>
<reference evidence="2 3" key="1">
    <citation type="submission" date="2018-03" db="EMBL/GenBank/DDBJ databases">
        <title>Genome sequencing of Simplicispira sp.</title>
        <authorList>
            <person name="Kim S.-J."/>
            <person name="Heo J."/>
            <person name="Kwon S.-W."/>
        </authorList>
    </citation>
    <scope>NUCLEOTIDE SEQUENCE [LARGE SCALE GENOMIC DNA]</scope>
    <source>
        <strain evidence="2 3">SC1-8</strain>
    </source>
</reference>
<dbReference type="PROSITE" id="PS50076">
    <property type="entry name" value="DNAJ_2"/>
    <property type="match status" value="1"/>
</dbReference>
<evidence type="ECO:0000313" key="3">
    <source>
        <dbReference type="Proteomes" id="UP000239326"/>
    </source>
</evidence>
<dbReference type="SUPFAM" id="SSF46565">
    <property type="entry name" value="Chaperone J-domain"/>
    <property type="match status" value="1"/>
</dbReference>
<keyword evidence="3" id="KW-1185">Reference proteome</keyword>
<protein>
    <submittedName>
        <fullName evidence="2">Molecular chaperone DnaJ</fullName>
    </submittedName>
</protein>
<dbReference type="InterPro" id="IPR001623">
    <property type="entry name" value="DnaJ_domain"/>
</dbReference>
<dbReference type="KEGG" id="simp:C6571_15335"/>
<dbReference type="InterPro" id="IPR036869">
    <property type="entry name" value="J_dom_sf"/>
</dbReference>
<dbReference type="EMBL" id="CP027669">
    <property type="protein sequence ID" value="AVO42480.1"/>
    <property type="molecule type" value="Genomic_DNA"/>
</dbReference>
<dbReference type="SMART" id="SM00271">
    <property type="entry name" value="DnaJ"/>
    <property type="match status" value="1"/>
</dbReference>
<dbReference type="InterPro" id="IPR050817">
    <property type="entry name" value="DjlA_DnaK_co-chaperone"/>
</dbReference>
<dbReference type="Pfam" id="PF00226">
    <property type="entry name" value="DnaJ"/>
    <property type="match status" value="1"/>
</dbReference>
<sequence length="94" mass="10745">MSEDHYSALGLPATATLADIKKAFRQKASFYHPDRNAASDAAARFGAVQQAYDVLSDPERRQQYDDNRRRNLLDDPLETASEIWQAYVKRMELP</sequence>
<dbReference type="PRINTS" id="PR00625">
    <property type="entry name" value="JDOMAIN"/>
</dbReference>
<dbReference type="CDD" id="cd06257">
    <property type="entry name" value="DnaJ"/>
    <property type="match status" value="1"/>
</dbReference>
<accession>A0A2S0N2V5</accession>
<feature type="domain" description="J" evidence="1">
    <location>
        <begin position="4"/>
        <end position="68"/>
    </location>
</feature>
<dbReference type="OrthoDB" id="9779622at2"/>